<protein>
    <submittedName>
        <fullName evidence="1">Uncharacterized protein</fullName>
    </submittedName>
</protein>
<evidence type="ECO:0000313" key="2">
    <source>
        <dbReference type="Proteomes" id="UP000184315"/>
    </source>
</evidence>
<dbReference type="EMBL" id="CZDF01000172">
    <property type="protein sequence ID" value="CUR34911.1"/>
    <property type="molecule type" value="Genomic_DNA"/>
</dbReference>
<sequence length="45" mass="4849">MAEWSIAPDLKSGELKGSVGSNPTLSVILECFRAGFSLHITFQLP</sequence>
<dbReference type="STRING" id="671072.PL9214650350"/>
<accession>A0A1J1LR48</accession>
<reference evidence="2" key="1">
    <citation type="submission" date="2015-10" db="EMBL/GenBank/DDBJ databases">
        <authorList>
            <person name="Regsiter A."/>
            <person name="william w."/>
        </authorList>
    </citation>
    <scope>NUCLEOTIDE SEQUENCE [LARGE SCALE GENOMIC DNA]</scope>
</reference>
<dbReference type="AlphaFoldDB" id="A0A1J1LR48"/>
<name>A0A1J1LR48_9CYAN</name>
<evidence type="ECO:0000313" key="1">
    <source>
        <dbReference type="EMBL" id="CUR34911.1"/>
    </source>
</evidence>
<proteinExistence type="predicted"/>
<dbReference type="Proteomes" id="UP000184315">
    <property type="component" value="Unassembled WGS sequence"/>
</dbReference>
<gene>
    <name evidence="1" type="ORF">PL9214650350</name>
</gene>
<keyword evidence="2" id="KW-1185">Reference proteome</keyword>
<organism evidence="1 2">
    <name type="scientific">Planktothrix tepida PCC 9214</name>
    <dbReference type="NCBI Taxonomy" id="671072"/>
    <lineage>
        <taxon>Bacteria</taxon>
        <taxon>Bacillati</taxon>
        <taxon>Cyanobacteriota</taxon>
        <taxon>Cyanophyceae</taxon>
        <taxon>Oscillatoriophycideae</taxon>
        <taxon>Oscillatoriales</taxon>
        <taxon>Microcoleaceae</taxon>
        <taxon>Planktothrix</taxon>
    </lineage>
</organism>